<reference evidence="2 3" key="1">
    <citation type="submission" date="2020-12" db="EMBL/GenBank/DDBJ databases">
        <title>Complete genome sequence of Mycobacterium heckeshornense JCM 15655T, closely related to a pathogenic non-tuberculous mycobacterial species Mycobacterium xenopi.</title>
        <authorList>
            <person name="Yoshida M."/>
            <person name="Fukano H."/>
            <person name="Asakura T."/>
            <person name="Suzuki M."/>
            <person name="Hoshino Y."/>
        </authorList>
    </citation>
    <scope>NUCLEOTIDE SEQUENCE [LARGE SCALE GENOMIC DNA]</scope>
    <source>
        <strain evidence="2 3">JCM 15655</strain>
    </source>
</reference>
<keyword evidence="3" id="KW-1185">Reference proteome</keyword>
<sequence>MPPDLRIIIEELAGALGLPPPPMSTSDPVVPGGVPFDQALAALGLAANSGDPADNAESQKNQTEREAKVTDALTKFPANEEQSAQMLQQIPQMASGLAGGIAGALGGALQPMTQIPQQVAQAGMQAMQAGMGAFQHGAGSGAAAAEAIPGELLGAGGGAGGGAAELAGAGGGGAGGLGGTTPAAMLGPPPAPSAGTVPMSSPTTPPAPSTAPEQTTAPRGGMAGMPMVPPGAMHGGDGTNKDAKADTKRVVPPSVKNGAPVQGRVTAPPTVPDVVKRLEGKPVTTRRILAPDQKSDENSADPER</sequence>
<name>A0A7R7GY62_9MYCO</name>
<feature type="region of interest" description="Disordered" evidence="1">
    <location>
        <begin position="46"/>
        <end position="68"/>
    </location>
</feature>
<accession>A0A7R7GY62</accession>
<evidence type="ECO:0000313" key="2">
    <source>
        <dbReference type="EMBL" id="BCO38094.1"/>
    </source>
</evidence>
<proteinExistence type="predicted"/>
<feature type="compositionally biased region" description="Basic and acidic residues" evidence="1">
    <location>
        <begin position="293"/>
        <end position="304"/>
    </location>
</feature>
<feature type="region of interest" description="Disordered" evidence="1">
    <location>
        <begin position="180"/>
        <end position="304"/>
    </location>
</feature>
<evidence type="ECO:0000256" key="1">
    <source>
        <dbReference type="SAM" id="MobiDB-lite"/>
    </source>
</evidence>
<feature type="compositionally biased region" description="Basic and acidic residues" evidence="1">
    <location>
        <begin position="239"/>
        <end position="249"/>
    </location>
</feature>
<feature type="compositionally biased region" description="Low complexity" evidence="1">
    <location>
        <begin position="210"/>
        <end position="232"/>
    </location>
</feature>
<organism evidence="2 3">
    <name type="scientific">Mycobacterium heckeshornense</name>
    <dbReference type="NCBI Taxonomy" id="110505"/>
    <lineage>
        <taxon>Bacteria</taxon>
        <taxon>Bacillati</taxon>
        <taxon>Actinomycetota</taxon>
        <taxon>Actinomycetes</taxon>
        <taxon>Mycobacteriales</taxon>
        <taxon>Mycobacteriaceae</taxon>
        <taxon>Mycobacterium</taxon>
    </lineage>
</organism>
<evidence type="ECO:0000313" key="3">
    <source>
        <dbReference type="Proteomes" id="UP000595446"/>
    </source>
</evidence>
<dbReference type="RefSeq" id="WP_071700568.1">
    <property type="nucleotide sequence ID" value="NZ_AP024237.1"/>
</dbReference>
<gene>
    <name evidence="2" type="ORF">MHEC_45270</name>
</gene>
<dbReference type="EMBL" id="AP024237">
    <property type="protein sequence ID" value="BCO38094.1"/>
    <property type="molecule type" value="Genomic_DNA"/>
</dbReference>
<dbReference type="Proteomes" id="UP000595446">
    <property type="component" value="Chromosome"/>
</dbReference>
<protein>
    <submittedName>
        <fullName evidence="2">Uncharacterized protein</fullName>
    </submittedName>
</protein>
<dbReference type="AlphaFoldDB" id="A0A7R7GY62"/>